<dbReference type="Pfam" id="PF02353">
    <property type="entry name" value="CMAS"/>
    <property type="match status" value="1"/>
</dbReference>
<name>A0A9D2PU16_9FIRM</name>
<dbReference type="GO" id="GO:0008168">
    <property type="term" value="F:methyltransferase activity"/>
    <property type="evidence" value="ECO:0007669"/>
    <property type="project" value="UniProtKB-KW"/>
</dbReference>
<comment type="similarity">
    <text evidence="1">Belongs to the CFA/CMAS family.</text>
</comment>
<keyword evidence="5" id="KW-0443">Lipid metabolism</keyword>
<proteinExistence type="inferred from homology"/>
<dbReference type="SUPFAM" id="SSF53335">
    <property type="entry name" value="S-adenosyl-L-methionine-dependent methyltransferases"/>
    <property type="match status" value="1"/>
</dbReference>
<evidence type="ECO:0000313" key="8">
    <source>
        <dbReference type="Proteomes" id="UP000823863"/>
    </source>
</evidence>
<gene>
    <name evidence="7" type="ORF">H9931_11065</name>
</gene>
<dbReference type="InterPro" id="IPR050723">
    <property type="entry name" value="CFA/CMAS"/>
</dbReference>
<reference evidence="7" key="2">
    <citation type="submission" date="2021-04" db="EMBL/GenBank/DDBJ databases">
        <authorList>
            <person name="Gilroy R."/>
        </authorList>
    </citation>
    <scope>NUCLEOTIDE SEQUENCE</scope>
    <source>
        <strain evidence="7">CHK198-12963</strain>
    </source>
</reference>
<dbReference type="Proteomes" id="UP000823863">
    <property type="component" value="Unassembled WGS sequence"/>
</dbReference>
<dbReference type="InterPro" id="IPR029063">
    <property type="entry name" value="SAM-dependent_MTases_sf"/>
</dbReference>
<keyword evidence="3 7" id="KW-0808">Transferase</keyword>
<dbReference type="EC" id="2.1.1.-" evidence="7"/>
<feature type="domain" description="DUF7884" evidence="6">
    <location>
        <begin position="9"/>
        <end position="88"/>
    </location>
</feature>
<dbReference type="InterPro" id="IPR057206">
    <property type="entry name" value="DUF7884"/>
</dbReference>
<dbReference type="Gene3D" id="3.40.50.150">
    <property type="entry name" value="Vaccinia Virus protein VP39"/>
    <property type="match status" value="1"/>
</dbReference>
<dbReference type="EMBL" id="DWWB01000060">
    <property type="protein sequence ID" value="HJC67237.1"/>
    <property type="molecule type" value="Genomic_DNA"/>
</dbReference>
<dbReference type="PANTHER" id="PTHR43667:SF1">
    <property type="entry name" value="CYCLOPROPANE-FATTY-ACYL-PHOSPHOLIPID SYNTHASE"/>
    <property type="match status" value="1"/>
</dbReference>
<evidence type="ECO:0000256" key="1">
    <source>
        <dbReference type="ARBA" id="ARBA00010815"/>
    </source>
</evidence>
<keyword evidence="2 7" id="KW-0489">Methyltransferase</keyword>
<evidence type="ECO:0000256" key="3">
    <source>
        <dbReference type="ARBA" id="ARBA00022679"/>
    </source>
</evidence>
<dbReference type="PANTHER" id="PTHR43667">
    <property type="entry name" value="CYCLOPROPANE-FATTY-ACYL-PHOSPHOLIPID SYNTHASE"/>
    <property type="match status" value="1"/>
</dbReference>
<keyword evidence="4" id="KW-0949">S-adenosyl-L-methionine</keyword>
<evidence type="ECO:0000256" key="4">
    <source>
        <dbReference type="ARBA" id="ARBA00022691"/>
    </source>
</evidence>
<evidence type="ECO:0000313" key="7">
    <source>
        <dbReference type="EMBL" id="HJC67237.1"/>
    </source>
</evidence>
<dbReference type="GO" id="GO:0032259">
    <property type="term" value="P:methylation"/>
    <property type="evidence" value="ECO:0007669"/>
    <property type="project" value="UniProtKB-KW"/>
</dbReference>
<organism evidence="7 8">
    <name type="scientific">Candidatus Enterocloster excrementigallinarum</name>
    <dbReference type="NCBI Taxonomy" id="2838558"/>
    <lineage>
        <taxon>Bacteria</taxon>
        <taxon>Bacillati</taxon>
        <taxon>Bacillota</taxon>
        <taxon>Clostridia</taxon>
        <taxon>Lachnospirales</taxon>
        <taxon>Lachnospiraceae</taxon>
        <taxon>Enterocloster</taxon>
    </lineage>
</organism>
<comment type="caution">
    <text evidence="7">The sequence shown here is derived from an EMBL/GenBank/DDBJ whole genome shotgun (WGS) entry which is preliminary data.</text>
</comment>
<evidence type="ECO:0000256" key="2">
    <source>
        <dbReference type="ARBA" id="ARBA00022603"/>
    </source>
</evidence>
<reference evidence="7" key="1">
    <citation type="journal article" date="2021" name="PeerJ">
        <title>Extensive microbial diversity within the chicken gut microbiome revealed by metagenomics and culture.</title>
        <authorList>
            <person name="Gilroy R."/>
            <person name="Ravi A."/>
            <person name="Getino M."/>
            <person name="Pursley I."/>
            <person name="Horton D.L."/>
            <person name="Alikhan N.F."/>
            <person name="Baker D."/>
            <person name="Gharbi K."/>
            <person name="Hall N."/>
            <person name="Watson M."/>
            <person name="Adriaenssens E.M."/>
            <person name="Foster-Nyarko E."/>
            <person name="Jarju S."/>
            <person name="Secka A."/>
            <person name="Antonio M."/>
            <person name="Oren A."/>
            <person name="Chaudhuri R.R."/>
            <person name="La Ragione R."/>
            <person name="Hildebrand F."/>
            <person name="Pallen M.J."/>
        </authorList>
    </citation>
    <scope>NUCLEOTIDE SEQUENCE</scope>
    <source>
        <strain evidence="7">CHK198-12963</strain>
    </source>
</reference>
<evidence type="ECO:0000256" key="5">
    <source>
        <dbReference type="ARBA" id="ARBA00023098"/>
    </source>
</evidence>
<dbReference type="Pfam" id="PF25371">
    <property type="entry name" value="DUF7884"/>
    <property type="match status" value="1"/>
</dbReference>
<evidence type="ECO:0000259" key="6">
    <source>
        <dbReference type="Pfam" id="PF25371"/>
    </source>
</evidence>
<accession>A0A9D2PU16</accession>
<dbReference type="GO" id="GO:0006629">
    <property type="term" value="P:lipid metabolic process"/>
    <property type="evidence" value="ECO:0007669"/>
    <property type="project" value="UniProtKB-KW"/>
</dbReference>
<sequence>MFEENVLISFLRKFDQHPFIVDYRGREYQIGEGIPVFRVKFNQNIPLSELTTSTSIALGEAYMDKKLEIDGDLFQALDHFLGQMGKFSTDENALKKLLHTSVSRKNQEREVSSHYDIGNDFYELWLKEGMSLLDIGCGWGYLLIEAAKKYMEKINLLKTRLQRLNASEKDNYGVRRKIQREIRRLEEGR</sequence>
<dbReference type="AlphaFoldDB" id="A0A9D2PU16"/>
<protein>
    <submittedName>
        <fullName evidence="7">Class I SAM-dependent methyltransferase</fullName>
        <ecNumber evidence="7">2.1.1.-</ecNumber>
    </submittedName>
</protein>